<proteinExistence type="predicted"/>
<dbReference type="RefSeq" id="XP_024720921.1">
    <property type="nucleotide sequence ID" value="XM_024860736.1"/>
</dbReference>
<protein>
    <submittedName>
        <fullName evidence="1">Uncharacterized protein</fullName>
    </submittedName>
</protein>
<reference evidence="1 2" key="1">
    <citation type="journal article" date="2018" name="New Phytol.">
        <title>Comparative genomics and transcriptomics depict ericoid mycorrhizal fungi as versatile saprotrophs and plant mutualists.</title>
        <authorList>
            <person name="Martino E."/>
            <person name="Morin E."/>
            <person name="Grelet G.A."/>
            <person name="Kuo A."/>
            <person name="Kohler A."/>
            <person name="Daghino S."/>
            <person name="Barry K.W."/>
            <person name="Cichocki N."/>
            <person name="Clum A."/>
            <person name="Dockter R.B."/>
            <person name="Hainaut M."/>
            <person name="Kuo R.C."/>
            <person name="LaButti K."/>
            <person name="Lindahl B.D."/>
            <person name="Lindquist E.A."/>
            <person name="Lipzen A."/>
            <person name="Khouja H.R."/>
            <person name="Magnuson J."/>
            <person name="Murat C."/>
            <person name="Ohm R.A."/>
            <person name="Singer S.W."/>
            <person name="Spatafora J.W."/>
            <person name="Wang M."/>
            <person name="Veneault-Fourrey C."/>
            <person name="Henrissat B."/>
            <person name="Grigoriev I.V."/>
            <person name="Martin F.M."/>
            <person name="Perotto S."/>
        </authorList>
    </citation>
    <scope>NUCLEOTIDE SEQUENCE [LARGE SCALE GENOMIC DNA]</scope>
    <source>
        <strain evidence="1 2">ATCC 22711</strain>
    </source>
</reference>
<evidence type="ECO:0000313" key="1">
    <source>
        <dbReference type="EMBL" id="PSS18569.1"/>
    </source>
</evidence>
<evidence type="ECO:0000313" key="2">
    <source>
        <dbReference type="Proteomes" id="UP000241818"/>
    </source>
</evidence>
<dbReference type="AlphaFoldDB" id="A0A2T3B1Z7"/>
<organism evidence="1 2">
    <name type="scientific">Amorphotheca resinae ATCC 22711</name>
    <dbReference type="NCBI Taxonomy" id="857342"/>
    <lineage>
        <taxon>Eukaryota</taxon>
        <taxon>Fungi</taxon>
        <taxon>Dikarya</taxon>
        <taxon>Ascomycota</taxon>
        <taxon>Pezizomycotina</taxon>
        <taxon>Leotiomycetes</taxon>
        <taxon>Helotiales</taxon>
        <taxon>Amorphothecaceae</taxon>
        <taxon>Amorphotheca</taxon>
    </lineage>
</organism>
<feature type="non-terminal residue" evidence="1">
    <location>
        <position position="1"/>
    </location>
</feature>
<name>A0A2T3B1Z7_AMORE</name>
<keyword evidence="2" id="KW-1185">Reference proteome</keyword>
<sequence>GMPNLRIIYKASKRVLEGLYRYSNLDYTSYIETQRLTIRYLFNYYSSAISFRLKYL</sequence>
<dbReference type="GeneID" id="36568817"/>
<dbReference type="InParanoid" id="A0A2T3B1Z7"/>
<gene>
    <name evidence="1" type="ORF">M430DRAFT_101714</name>
</gene>
<dbReference type="EMBL" id="KZ679011">
    <property type="protein sequence ID" value="PSS18569.1"/>
    <property type="molecule type" value="Genomic_DNA"/>
</dbReference>
<accession>A0A2T3B1Z7</accession>
<dbReference type="Proteomes" id="UP000241818">
    <property type="component" value="Unassembled WGS sequence"/>
</dbReference>